<keyword evidence="8" id="KW-1185">Reference proteome</keyword>
<feature type="compositionally biased region" description="Polar residues" evidence="5">
    <location>
        <begin position="7"/>
        <end position="19"/>
    </location>
</feature>
<dbReference type="RefSeq" id="WP_094545824.1">
    <property type="nucleotide sequence ID" value="NZ_MQWB01000001.1"/>
</dbReference>
<dbReference type="PRINTS" id="PR00344">
    <property type="entry name" value="BCTRLSENSOR"/>
</dbReference>
<dbReference type="InterPro" id="IPR003661">
    <property type="entry name" value="HisK_dim/P_dom"/>
</dbReference>
<dbReference type="SUPFAM" id="SSF47384">
    <property type="entry name" value="Homodimeric domain of signal transducing histidine kinase"/>
    <property type="match status" value="1"/>
</dbReference>
<dbReference type="AlphaFoldDB" id="A0A259TWF0"/>
<feature type="domain" description="Histidine kinase" evidence="6">
    <location>
        <begin position="407"/>
        <end position="644"/>
    </location>
</feature>
<feature type="region of interest" description="Disordered" evidence="5">
    <location>
        <begin position="1"/>
        <end position="20"/>
    </location>
</feature>
<dbReference type="InterPro" id="IPR004358">
    <property type="entry name" value="Sig_transdc_His_kin-like_C"/>
</dbReference>
<keyword evidence="4" id="KW-0175">Coiled coil</keyword>
<dbReference type="SMART" id="SM00028">
    <property type="entry name" value="TPR"/>
    <property type="match status" value="6"/>
</dbReference>
<dbReference type="CDD" id="cd00082">
    <property type="entry name" value="HisKA"/>
    <property type="match status" value="1"/>
</dbReference>
<organism evidence="7 8">
    <name type="scientific">Rubricoccus marinus</name>
    <dbReference type="NCBI Taxonomy" id="716817"/>
    <lineage>
        <taxon>Bacteria</taxon>
        <taxon>Pseudomonadati</taxon>
        <taxon>Rhodothermota</taxon>
        <taxon>Rhodothermia</taxon>
        <taxon>Rhodothermales</taxon>
        <taxon>Rubricoccaceae</taxon>
        <taxon>Rubricoccus</taxon>
    </lineage>
</organism>
<evidence type="ECO:0000256" key="3">
    <source>
        <dbReference type="ARBA" id="ARBA00022553"/>
    </source>
</evidence>
<evidence type="ECO:0000256" key="2">
    <source>
        <dbReference type="ARBA" id="ARBA00012438"/>
    </source>
</evidence>
<dbReference type="Gene3D" id="1.10.287.130">
    <property type="match status" value="1"/>
</dbReference>
<dbReference type="Gene3D" id="3.30.565.10">
    <property type="entry name" value="Histidine kinase-like ATPase, C-terminal domain"/>
    <property type="match status" value="1"/>
</dbReference>
<dbReference type="OrthoDB" id="9806995at2"/>
<dbReference type="SUPFAM" id="SSF55874">
    <property type="entry name" value="ATPase domain of HSP90 chaperone/DNA topoisomerase II/histidine kinase"/>
    <property type="match status" value="1"/>
</dbReference>
<evidence type="ECO:0000313" key="7">
    <source>
        <dbReference type="EMBL" id="OZC02020.1"/>
    </source>
</evidence>
<evidence type="ECO:0000256" key="1">
    <source>
        <dbReference type="ARBA" id="ARBA00000085"/>
    </source>
</evidence>
<comment type="catalytic activity">
    <reaction evidence="1">
        <text>ATP + protein L-histidine = ADP + protein N-phospho-L-histidine.</text>
        <dbReference type="EC" id="2.7.13.3"/>
    </reaction>
</comment>
<dbReference type="InterPro" id="IPR011990">
    <property type="entry name" value="TPR-like_helical_dom_sf"/>
</dbReference>
<dbReference type="PANTHER" id="PTHR43065:SF42">
    <property type="entry name" value="TWO-COMPONENT SENSOR PPRA"/>
    <property type="match status" value="1"/>
</dbReference>
<dbReference type="EC" id="2.7.13.3" evidence="2"/>
<proteinExistence type="predicted"/>
<dbReference type="GO" id="GO:0000155">
    <property type="term" value="F:phosphorelay sensor kinase activity"/>
    <property type="evidence" value="ECO:0007669"/>
    <property type="project" value="InterPro"/>
</dbReference>
<dbReference type="InterPro" id="IPR036097">
    <property type="entry name" value="HisK_dim/P_sf"/>
</dbReference>
<evidence type="ECO:0000256" key="5">
    <source>
        <dbReference type="SAM" id="MobiDB-lite"/>
    </source>
</evidence>
<dbReference type="PROSITE" id="PS50109">
    <property type="entry name" value="HIS_KIN"/>
    <property type="match status" value="1"/>
</dbReference>
<reference evidence="7 8" key="1">
    <citation type="submission" date="2016-11" db="EMBL/GenBank/DDBJ databases">
        <title>Study of marine rhodopsin-containing bacteria.</title>
        <authorList>
            <person name="Yoshizawa S."/>
            <person name="Kumagai Y."/>
            <person name="Kogure K."/>
        </authorList>
    </citation>
    <scope>NUCLEOTIDE SEQUENCE [LARGE SCALE GENOMIC DNA]</scope>
    <source>
        <strain evidence="7 8">SG-29</strain>
    </source>
</reference>
<evidence type="ECO:0000313" key="8">
    <source>
        <dbReference type="Proteomes" id="UP000216446"/>
    </source>
</evidence>
<dbReference type="CDD" id="cd00075">
    <property type="entry name" value="HATPase"/>
    <property type="match status" value="1"/>
</dbReference>
<comment type="caution">
    <text evidence="7">The sequence shown here is derived from an EMBL/GenBank/DDBJ whole genome shotgun (WGS) entry which is preliminary data.</text>
</comment>
<dbReference type="InterPro" id="IPR005467">
    <property type="entry name" value="His_kinase_dom"/>
</dbReference>
<dbReference type="InterPro" id="IPR019734">
    <property type="entry name" value="TPR_rpt"/>
</dbReference>
<dbReference type="Gene3D" id="1.25.40.10">
    <property type="entry name" value="Tetratricopeptide repeat domain"/>
    <property type="match status" value="2"/>
</dbReference>
<accession>A0A259TWF0</accession>
<dbReference type="Pfam" id="PF13424">
    <property type="entry name" value="TPR_12"/>
    <property type="match status" value="2"/>
</dbReference>
<dbReference type="EMBL" id="MQWB01000001">
    <property type="protein sequence ID" value="OZC02020.1"/>
    <property type="molecule type" value="Genomic_DNA"/>
</dbReference>
<dbReference type="InterPro" id="IPR003594">
    <property type="entry name" value="HATPase_dom"/>
</dbReference>
<dbReference type="Pfam" id="PF02518">
    <property type="entry name" value="HATPase_c"/>
    <property type="match status" value="1"/>
</dbReference>
<evidence type="ECO:0000256" key="4">
    <source>
        <dbReference type="SAM" id="Coils"/>
    </source>
</evidence>
<protein>
    <recommendedName>
        <fullName evidence="2">histidine kinase</fullName>
        <ecNumber evidence="2">2.7.13.3</ecNumber>
    </recommendedName>
</protein>
<feature type="coiled-coil region" evidence="4">
    <location>
        <begin position="371"/>
        <end position="398"/>
    </location>
</feature>
<dbReference type="SMART" id="SM00387">
    <property type="entry name" value="HATPase_c"/>
    <property type="match status" value="1"/>
</dbReference>
<dbReference type="InParanoid" id="A0A259TWF0"/>
<dbReference type="PANTHER" id="PTHR43065">
    <property type="entry name" value="SENSOR HISTIDINE KINASE"/>
    <property type="match status" value="1"/>
</dbReference>
<evidence type="ECO:0000259" key="6">
    <source>
        <dbReference type="PROSITE" id="PS50109"/>
    </source>
</evidence>
<keyword evidence="3" id="KW-0597">Phosphoprotein</keyword>
<dbReference type="Proteomes" id="UP000216446">
    <property type="component" value="Unassembled WGS sequence"/>
</dbReference>
<dbReference type="SUPFAM" id="SSF48452">
    <property type="entry name" value="TPR-like"/>
    <property type="match status" value="2"/>
</dbReference>
<name>A0A259TWF0_9BACT</name>
<dbReference type="InterPro" id="IPR036890">
    <property type="entry name" value="HATPase_C_sf"/>
</dbReference>
<gene>
    <name evidence="7" type="ORF">BSZ36_02905</name>
</gene>
<sequence>MAEVSPASVSTMTPPSVQTGDDALDAILLRAWEGMPDRPDHLVEHAQRALDRADSTDNARGRAYALGVLGTGLYMRSDHEEALEALTEGLALIEPFGDLYGRGLLLGGLAGVHVSLGHFDEAMETALDALRVARVLGDREREAWTLVGLGNSYLDLGDLERAMEAGETGLRLFGELGQPAGQARAHGVMGGALMRMGRSAEARAHHEAALRLAREDGVRLNEARALHDLGECAYLAKEYAQALQLHREALGIRREVGNRQAQSTSLLHIGLALTALGRAPEAIETLVNARDLAMEVGAEPRIAQADEALADAYEASGDAARALEHFRLFHARRERMLDAQSRSRIQSIQIRADAEQAQREAEIAHLRSVELADANAGLEEALTDLQQTQRRLLQQEKLASLGRLASGVAHEIQNPINFIANFAEINADYADEMRETVERRRAELPPDLADELTDLLGDVSANTGRVREHAQRASGIVKSLIGHGNTSSGQRETVDLRDLVGRVVDVTFAGSGIRPVWVPGAEPVHAEVDAQAFDRALVNLVDNARRAVLDRAHEDDGFRAVVCVALDRVDDRVILRVMDNGPGIPDDLRDRVFEPFFSTRPTGEGTGLGLTLARQIVVDGHEGSLDLEPSAMGSTFTISLPSADA</sequence>